<sequence>MKIGIVGAGIAGLALGNALVQRGVDVEIFERSARVRAGGSGITLAPNGLAALDALGLGERFRALQEQQLPLRGGLKDPRGTWLSRIPAEVTTQSLAISRAKLHGLLRDGLPDARLHTGVEVLGADPETGEIELASGETRDFDLVVGADGINSNVRGSCFDDPGTRYAGYNAWRAIGPKIDGLEFGSETWGTKARFGVVPLQDGSTYWFAVKTGPESRAGEKCSDELKSTFNHWHYPIPQLIAATPEQDIQFLPIRELASPLPSYTNGRVVLVGDAAHAMTPNLGQGACQGLEDVAVLADLLGGAGDGTVDDTLDLALYDQQRVKRSQRIARQSRLVGDVAHTGGHRVAWLRNRVLQATPDALTERQTKRVTDWR</sequence>
<dbReference type="KEGG" id="cgv:CGLAU_00205"/>
<dbReference type="RefSeq" id="WP_095658956.1">
    <property type="nucleotide sequence ID" value="NZ_CALTZW010000008.1"/>
</dbReference>
<dbReference type="AlphaFoldDB" id="A0A1Q2HT78"/>
<dbReference type="Gene3D" id="3.50.50.60">
    <property type="entry name" value="FAD/NAD(P)-binding domain"/>
    <property type="match status" value="1"/>
</dbReference>
<dbReference type="OrthoDB" id="4568714at2"/>
<name>A0A1Q2HT78_9CORY</name>
<dbReference type="SUPFAM" id="SSF51905">
    <property type="entry name" value="FAD/NAD(P)-binding domain"/>
    <property type="match status" value="1"/>
</dbReference>
<proteinExistence type="predicted"/>
<evidence type="ECO:0000313" key="5">
    <source>
        <dbReference type="Proteomes" id="UP000217209"/>
    </source>
</evidence>
<dbReference type="Pfam" id="PF01494">
    <property type="entry name" value="FAD_binding_3"/>
    <property type="match status" value="1"/>
</dbReference>
<gene>
    <name evidence="4" type="primary">hpxO</name>
    <name evidence="4" type="ORF">CGLAU_00205</name>
</gene>
<keyword evidence="2" id="KW-0503">Monooxygenase</keyword>
<dbReference type="PRINTS" id="PR00420">
    <property type="entry name" value="RNGMNOXGNASE"/>
</dbReference>
<keyword evidence="5" id="KW-1185">Reference proteome</keyword>
<dbReference type="InterPro" id="IPR002938">
    <property type="entry name" value="FAD-bd"/>
</dbReference>
<evidence type="ECO:0000256" key="2">
    <source>
        <dbReference type="ARBA" id="ARBA00023033"/>
    </source>
</evidence>
<organism evidence="4 5">
    <name type="scientific">Corynebacterium glaucum</name>
    <dbReference type="NCBI Taxonomy" id="187491"/>
    <lineage>
        <taxon>Bacteria</taxon>
        <taxon>Bacillati</taxon>
        <taxon>Actinomycetota</taxon>
        <taxon>Actinomycetes</taxon>
        <taxon>Mycobacteriales</taxon>
        <taxon>Corynebacteriaceae</taxon>
        <taxon>Corynebacterium</taxon>
    </lineage>
</organism>
<dbReference type="PANTHER" id="PTHR13789:SF309">
    <property type="entry name" value="PUTATIVE (AFU_ORTHOLOGUE AFUA_6G14510)-RELATED"/>
    <property type="match status" value="1"/>
</dbReference>
<dbReference type="EMBL" id="CP019688">
    <property type="protein sequence ID" value="AQQ14046.1"/>
    <property type="molecule type" value="Genomic_DNA"/>
</dbReference>
<dbReference type="Proteomes" id="UP000217209">
    <property type="component" value="Chromosome"/>
</dbReference>
<dbReference type="GO" id="GO:0071949">
    <property type="term" value="F:FAD binding"/>
    <property type="evidence" value="ECO:0007669"/>
    <property type="project" value="InterPro"/>
</dbReference>
<evidence type="ECO:0000259" key="3">
    <source>
        <dbReference type="Pfam" id="PF01494"/>
    </source>
</evidence>
<keyword evidence="1 4" id="KW-0560">Oxidoreductase</keyword>
<dbReference type="EC" id="1.14.13.113" evidence="4"/>
<evidence type="ECO:0000256" key="1">
    <source>
        <dbReference type="ARBA" id="ARBA00023002"/>
    </source>
</evidence>
<evidence type="ECO:0000313" key="4">
    <source>
        <dbReference type="EMBL" id="AQQ14046.1"/>
    </source>
</evidence>
<dbReference type="InterPro" id="IPR036188">
    <property type="entry name" value="FAD/NAD-bd_sf"/>
</dbReference>
<reference evidence="4 5" key="1">
    <citation type="submission" date="2016-12" db="EMBL/GenBank/DDBJ databases">
        <authorList>
            <person name="Song W.-J."/>
            <person name="Kurnit D.M."/>
        </authorList>
    </citation>
    <scope>NUCLEOTIDE SEQUENCE [LARGE SCALE GENOMIC DNA]</scope>
    <source>
        <strain evidence="4 5">DSM 30827</strain>
    </source>
</reference>
<accession>A0A1Q2HT78</accession>
<dbReference type="InterPro" id="IPR050493">
    <property type="entry name" value="FAD-dep_Monooxygenase_BioMet"/>
</dbReference>
<dbReference type="GO" id="GO:0102099">
    <property type="term" value="F:FAD-dependent urate hydroxylase activity"/>
    <property type="evidence" value="ECO:0007669"/>
    <property type="project" value="UniProtKB-EC"/>
</dbReference>
<dbReference type="PANTHER" id="PTHR13789">
    <property type="entry name" value="MONOOXYGENASE"/>
    <property type="match status" value="1"/>
</dbReference>
<feature type="domain" description="FAD-binding" evidence="3">
    <location>
        <begin position="3"/>
        <end position="332"/>
    </location>
</feature>
<protein>
    <submittedName>
        <fullName evidence="4">FAD-dependent urate hydroxylase</fullName>
        <ecNumber evidence="4">1.14.13.113</ecNumber>
    </submittedName>
</protein>